<dbReference type="Pfam" id="PF23441">
    <property type="entry name" value="SDR"/>
    <property type="match status" value="1"/>
</dbReference>
<comment type="similarity">
    <text evidence="1">Belongs to the short-chain dehydrogenases/reductases (SDR) family.</text>
</comment>
<gene>
    <name evidence="4" type="ORF">UA08_06416</name>
</gene>
<dbReference type="Proteomes" id="UP000214365">
    <property type="component" value="Unassembled WGS sequence"/>
</dbReference>
<keyword evidence="2" id="KW-0521">NADP</keyword>
<name>A0A225AB58_TALAT</name>
<dbReference type="OrthoDB" id="294295at2759"/>
<dbReference type="RefSeq" id="XP_020118293.1">
    <property type="nucleotide sequence ID" value="XM_020269031.1"/>
</dbReference>
<dbReference type="InterPro" id="IPR051122">
    <property type="entry name" value="SDR_DHRS6-like"/>
</dbReference>
<dbReference type="AlphaFoldDB" id="A0A225AB58"/>
<dbReference type="PANTHER" id="PTHR43477">
    <property type="entry name" value="DIHYDROANTICAPSIN 7-DEHYDROGENASE"/>
    <property type="match status" value="1"/>
</dbReference>
<dbReference type="STRING" id="1441469.A0A225AB58"/>
<dbReference type="SUPFAM" id="SSF51735">
    <property type="entry name" value="NAD(P)-binding Rossmann-fold domains"/>
    <property type="match status" value="1"/>
</dbReference>
<sequence length="255" mass="27182">MPSIAGHTLLVIGGSSGIGFCVAKLALAEGARVAIASSNAERVTHAVERLYQSSDSENAKNVLGFTVDLKQHDIEQQLGKLFTDVKAGFGDELLDHLVFTAGDAIGYRATKDIDLDFIQQSGMVRFVAPLLIGKLAPQFFKCQWSTSITFTSGRVAERPLPQYTVIAAYAAGTGGVTRNLALDLAPIRVNQVNPGSVLTELWGPNGAERAQEVSKKTLLGKVGTPEDTAEAYIYLMKDTTANGTIINNSGGELLR</sequence>
<evidence type="ECO:0008006" key="6">
    <source>
        <dbReference type="Google" id="ProtNLM"/>
    </source>
</evidence>
<dbReference type="PRINTS" id="PR00081">
    <property type="entry name" value="GDHRDH"/>
</dbReference>
<dbReference type="EMBL" id="LFMY01000010">
    <property type="protein sequence ID" value="OKL58172.1"/>
    <property type="molecule type" value="Genomic_DNA"/>
</dbReference>
<dbReference type="GO" id="GO:0016491">
    <property type="term" value="F:oxidoreductase activity"/>
    <property type="evidence" value="ECO:0007669"/>
    <property type="project" value="UniProtKB-KW"/>
</dbReference>
<evidence type="ECO:0000256" key="3">
    <source>
        <dbReference type="ARBA" id="ARBA00023002"/>
    </source>
</evidence>
<evidence type="ECO:0000256" key="2">
    <source>
        <dbReference type="ARBA" id="ARBA00022857"/>
    </source>
</evidence>
<proteinExistence type="inferred from homology"/>
<accession>A0A225AB58</accession>
<evidence type="ECO:0000256" key="1">
    <source>
        <dbReference type="ARBA" id="ARBA00006484"/>
    </source>
</evidence>
<keyword evidence="5" id="KW-1185">Reference proteome</keyword>
<evidence type="ECO:0000313" key="5">
    <source>
        <dbReference type="Proteomes" id="UP000214365"/>
    </source>
</evidence>
<dbReference type="CDD" id="cd05233">
    <property type="entry name" value="SDR_c"/>
    <property type="match status" value="1"/>
</dbReference>
<dbReference type="InterPro" id="IPR057571">
    <property type="entry name" value="SDR_PhqE-like"/>
</dbReference>
<dbReference type="PANTHER" id="PTHR43477:SF1">
    <property type="entry name" value="DIHYDROANTICAPSIN 7-DEHYDROGENASE"/>
    <property type="match status" value="1"/>
</dbReference>
<evidence type="ECO:0000313" key="4">
    <source>
        <dbReference type="EMBL" id="OKL58172.1"/>
    </source>
</evidence>
<dbReference type="InterPro" id="IPR036291">
    <property type="entry name" value="NAD(P)-bd_dom_sf"/>
</dbReference>
<keyword evidence="3" id="KW-0560">Oxidoreductase</keyword>
<dbReference type="InterPro" id="IPR002347">
    <property type="entry name" value="SDR_fam"/>
</dbReference>
<dbReference type="GeneID" id="31006171"/>
<dbReference type="Gene3D" id="3.40.50.720">
    <property type="entry name" value="NAD(P)-binding Rossmann-like Domain"/>
    <property type="match status" value="1"/>
</dbReference>
<protein>
    <recommendedName>
        <fullName evidence="6">Short-chain dehydrogenase</fullName>
    </recommendedName>
</protein>
<organism evidence="4 5">
    <name type="scientific">Talaromyces atroroseus</name>
    <dbReference type="NCBI Taxonomy" id="1441469"/>
    <lineage>
        <taxon>Eukaryota</taxon>
        <taxon>Fungi</taxon>
        <taxon>Dikarya</taxon>
        <taxon>Ascomycota</taxon>
        <taxon>Pezizomycotina</taxon>
        <taxon>Eurotiomycetes</taxon>
        <taxon>Eurotiomycetidae</taxon>
        <taxon>Eurotiales</taxon>
        <taxon>Trichocomaceae</taxon>
        <taxon>Talaromyces</taxon>
        <taxon>Talaromyces sect. Trachyspermi</taxon>
    </lineage>
</organism>
<comment type="caution">
    <text evidence="4">The sequence shown here is derived from an EMBL/GenBank/DDBJ whole genome shotgun (WGS) entry which is preliminary data.</text>
</comment>
<reference evidence="4 5" key="1">
    <citation type="submission" date="2015-06" db="EMBL/GenBank/DDBJ databases">
        <title>Talaromyces atroroseus IBT 11181 draft genome.</title>
        <authorList>
            <person name="Rasmussen K.B."/>
            <person name="Rasmussen S."/>
            <person name="Petersen B."/>
            <person name="Sicheritz-Ponten T."/>
            <person name="Mortensen U.H."/>
            <person name="Thrane U."/>
        </authorList>
    </citation>
    <scope>NUCLEOTIDE SEQUENCE [LARGE SCALE GENOMIC DNA]</scope>
    <source>
        <strain evidence="4 5">IBT 11181</strain>
    </source>
</reference>